<dbReference type="Proteomes" id="UP000789595">
    <property type="component" value="Unassembled WGS sequence"/>
</dbReference>
<sequence>MQFTGPFRIEKIVRSAVHLKNLDGTPADTQNVRNVYPYNRENDHILQDFDHALLDDDDRDKFEAGDMCIVDLTDDDGTPNWGLAKISAVKPQNPKEEFHLHWFGTYSKAKSLAKRAYAPAYIDSRDDLEIYKWKKTKTLEEMTMRVHRSELRFYPFSLTNKNEIPVKIVKELVTDGYAVMLISTVN</sequence>
<keyword evidence="3" id="KW-1185">Reference proteome</keyword>
<organism evidence="1">
    <name type="scientific">Pelagomonas calceolata</name>
    <dbReference type="NCBI Taxonomy" id="35677"/>
    <lineage>
        <taxon>Eukaryota</taxon>
        <taxon>Sar</taxon>
        <taxon>Stramenopiles</taxon>
        <taxon>Ochrophyta</taxon>
        <taxon>Pelagophyceae</taxon>
        <taxon>Pelagomonadales</taxon>
        <taxon>Pelagomonadaceae</taxon>
        <taxon>Pelagomonas</taxon>
    </lineage>
</organism>
<name>A0A7S4E881_9STRA</name>
<dbReference type="EMBL" id="HBIW01014452">
    <property type="protein sequence ID" value="CAE0696993.1"/>
    <property type="molecule type" value="Transcribed_RNA"/>
</dbReference>
<protein>
    <submittedName>
        <fullName evidence="1">Uncharacterized protein</fullName>
    </submittedName>
</protein>
<reference evidence="2" key="2">
    <citation type="submission" date="2021-11" db="EMBL/GenBank/DDBJ databases">
        <authorList>
            <consortium name="Genoscope - CEA"/>
            <person name="William W."/>
        </authorList>
    </citation>
    <scope>NUCLEOTIDE SEQUENCE</scope>
</reference>
<evidence type="ECO:0000313" key="2">
    <source>
        <dbReference type="EMBL" id="CAH0372677.1"/>
    </source>
</evidence>
<evidence type="ECO:0000313" key="3">
    <source>
        <dbReference type="Proteomes" id="UP000789595"/>
    </source>
</evidence>
<dbReference type="EMBL" id="CAKKNE010000003">
    <property type="protein sequence ID" value="CAH0372677.1"/>
    <property type="molecule type" value="Genomic_DNA"/>
</dbReference>
<proteinExistence type="predicted"/>
<gene>
    <name evidence="1" type="ORF">PCAL00307_LOCUS12429</name>
    <name evidence="2" type="ORF">PECAL_3P26900</name>
</gene>
<accession>A0A7S4E881</accession>
<evidence type="ECO:0000313" key="1">
    <source>
        <dbReference type="EMBL" id="CAE0696993.1"/>
    </source>
</evidence>
<reference evidence="1" key="1">
    <citation type="submission" date="2021-01" db="EMBL/GenBank/DDBJ databases">
        <authorList>
            <person name="Corre E."/>
            <person name="Pelletier E."/>
            <person name="Niang G."/>
            <person name="Scheremetjew M."/>
            <person name="Finn R."/>
            <person name="Kale V."/>
            <person name="Holt S."/>
            <person name="Cochrane G."/>
            <person name="Meng A."/>
            <person name="Brown T."/>
            <person name="Cohen L."/>
        </authorList>
    </citation>
    <scope>NUCLEOTIDE SEQUENCE</scope>
    <source>
        <strain evidence="1">CCMP1756</strain>
    </source>
</reference>
<dbReference type="AlphaFoldDB" id="A0A7S4E881"/>